<keyword evidence="2" id="KW-1277">Toxin-antitoxin system</keyword>
<dbReference type="PANTHER" id="PTHR38781:SF1">
    <property type="entry name" value="ANTITOXIN DINJ-RELATED"/>
    <property type="match status" value="1"/>
</dbReference>
<dbReference type="GO" id="GO:0006355">
    <property type="term" value="P:regulation of DNA-templated transcription"/>
    <property type="evidence" value="ECO:0007669"/>
    <property type="project" value="InterPro"/>
</dbReference>
<dbReference type="RefSeq" id="WP_013624575.1">
    <property type="nucleotide sequence ID" value="NC_015172.1"/>
</dbReference>
<dbReference type="GO" id="GO:0006351">
    <property type="term" value="P:DNA-templated transcription"/>
    <property type="evidence" value="ECO:0007669"/>
    <property type="project" value="TreeGrafter"/>
</dbReference>
<evidence type="ECO:0000256" key="1">
    <source>
        <dbReference type="ARBA" id="ARBA00010562"/>
    </source>
</evidence>
<dbReference type="eggNOG" id="COG3077">
    <property type="taxonomic scope" value="Bacteria"/>
</dbReference>
<dbReference type="Proteomes" id="UP000007488">
    <property type="component" value="Chromosome"/>
</dbReference>
<dbReference type="KEGG" id="sgy:Sgly_1402"/>
<evidence type="ECO:0000313" key="4">
    <source>
        <dbReference type="Proteomes" id="UP000007488"/>
    </source>
</evidence>
<sequence>MSCDTADARSLNRLAVPPEGLNKTSNVSFRIDRDLKTQADILFSQLGLNMTTAFNIFLRQAVRKGCIPFDITINTPNAETITALLEAERIARDPSVQHDDVEKALEELKS</sequence>
<dbReference type="STRING" id="645991.Sgly_1402"/>
<gene>
    <name evidence="3" type="ordered locus">Sgly_1402</name>
</gene>
<dbReference type="Pfam" id="PF04221">
    <property type="entry name" value="RelB"/>
    <property type="match status" value="1"/>
</dbReference>
<name>F0SWD9_SYNGF</name>
<dbReference type="Gene3D" id="1.10.1220.10">
    <property type="entry name" value="Met repressor-like"/>
    <property type="match status" value="1"/>
</dbReference>
<accession>F0SWD9</accession>
<dbReference type="OrthoDB" id="9804867at2"/>
<evidence type="ECO:0000256" key="2">
    <source>
        <dbReference type="ARBA" id="ARBA00022649"/>
    </source>
</evidence>
<organism evidence="3 4">
    <name type="scientific">Syntrophobotulus glycolicus (strain DSM 8271 / FlGlyR)</name>
    <dbReference type="NCBI Taxonomy" id="645991"/>
    <lineage>
        <taxon>Bacteria</taxon>
        <taxon>Bacillati</taxon>
        <taxon>Bacillota</taxon>
        <taxon>Clostridia</taxon>
        <taxon>Eubacteriales</taxon>
        <taxon>Desulfitobacteriaceae</taxon>
        <taxon>Syntrophobotulus</taxon>
    </lineage>
</organism>
<dbReference type="InterPro" id="IPR007337">
    <property type="entry name" value="RelB/DinJ"/>
</dbReference>
<proteinExistence type="inferred from homology"/>
<keyword evidence="4" id="KW-1185">Reference proteome</keyword>
<reference evidence="3 4" key="1">
    <citation type="journal article" date="2011" name="Stand. Genomic Sci.">
        <title>Complete genome sequence of Syntrophobotulus glycolicus type strain (FlGlyR).</title>
        <authorList>
            <person name="Han C."/>
            <person name="Mwirichia R."/>
            <person name="Chertkov O."/>
            <person name="Held B."/>
            <person name="Lapidus A."/>
            <person name="Nolan M."/>
            <person name="Lucas S."/>
            <person name="Hammon N."/>
            <person name="Deshpande S."/>
            <person name="Cheng J.F."/>
            <person name="Tapia R."/>
            <person name="Goodwin L."/>
            <person name="Pitluck S."/>
            <person name="Huntemann M."/>
            <person name="Liolios K."/>
            <person name="Ivanova N."/>
            <person name="Pagani I."/>
            <person name="Mavromatis K."/>
            <person name="Ovchinikova G."/>
            <person name="Pati A."/>
            <person name="Chen A."/>
            <person name="Palaniappan K."/>
            <person name="Land M."/>
            <person name="Hauser L."/>
            <person name="Brambilla E.M."/>
            <person name="Rohde M."/>
            <person name="Spring S."/>
            <person name="Sikorski J."/>
            <person name="Goker M."/>
            <person name="Woyke T."/>
            <person name="Bristow J."/>
            <person name="Eisen J.A."/>
            <person name="Markowitz V."/>
            <person name="Hugenholtz P."/>
            <person name="Kyrpides N.C."/>
            <person name="Klenk H.P."/>
            <person name="Detter J.C."/>
        </authorList>
    </citation>
    <scope>NUCLEOTIDE SEQUENCE [LARGE SCALE GENOMIC DNA]</scope>
    <source>
        <strain evidence="4">DSM 8271 / FlGlyR</strain>
    </source>
</reference>
<dbReference type="AlphaFoldDB" id="F0SWD9"/>
<dbReference type="EMBL" id="CP002547">
    <property type="protein sequence ID" value="ADY55705.1"/>
    <property type="molecule type" value="Genomic_DNA"/>
</dbReference>
<reference evidence="4" key="2">
    <citation type="submission" date="2011-02" db="EMBL/GenBank/DDBJ databases">
        <title>The complete genome of Syntrophobotulus glycolicus DSM 8271.</title>
        <authorList>
            <person name="Lucas S."/>
            <person name="Copeland A."/>
            <person name="Lapidus A."/>
            <person name="Bruce D."/>
            <person name="Goodwin L."/>
            <person name="Pitluck S."/>
            <person name="Kyrpides N."/>
            <person name="Mavromatis K."/>
            <person name="Pagani I."/>
            <person name="Ivanova N."/>
            <person name="Mikhailova N."/>
            <person name="Chertkov O."/>
            <person name="Held B."/>
            <person name="Detter J.C."/>
            <person name="Tapia R."/>
            <person name="Han C."/>
            <person name="Land M."/>
            <person name="Hauser L."/>
            <person name="Markowitz V."/>
            <person name="Cheng J.-F."/>
            <person name="Hugenholtz P."/>
            <person name="Woyke T."/>
            <person name="Wu D."/>
            <person name="Spring S."/>
            <person name="Schroeder M."/>
            <person name="Brambilla E."/>
            <person name="Klenk H.-P."/>
            <person name="Eisen J.A."/>
        </authorList>
    </citation>
    <scope>NUCLEOTIDE SEQUENCE [LARGE SCALE GENOMIC DNA]</scope>
    <source>
        <strain evidence="4">DSM 8271 / FlGlyR</strain>
    </source>
</reference>
<dbReference type="HOGENOM" id="CLU_154558_5_3_9"/>
<dbReference type="InterPro" id="IPR013321">
    <property type="entry name" value="Arc_rbn_hlx_hlx"/>
</dbReference>
<dbReference type="PANTHER" id="PTHR38781">
    <property type="entry name" value="ANTITOXIN DINJ-RELATED"/>
    <property type="match status" value="1"/>
</dbReference>
<dbReference type="NCBIfam" id="TIGR02384">
    <property type="entry name" value="RelB_DinJ"/>
    <property type="match status" value="1"/>
</dbReference>
<evidence type="ECO:0000313" key="3">
    <source>
        <dbReference type="EMBL" id="ADY55705.1"/>
    </source>
</evidence>
<protein>
    <submittedName>
        <fullName evidence="3">Addiction module antitoxin, RelB/DinJ family</fullName>
    </submittedName>
</protein>
<comment type="similarity">
    <text evidence="1">Belongs to the RelB/DinJ antitoxin family.</text>
</comment>